<keyword evidence="1" id="KW-0472">Membrane</keyword>
<keyword evidence="1" id="KW-1133">Transmembrane helix</keyword>
<dbReference type="KEGG" id="lnu:N7U66_15405"/>
<dbReference type="InterPro" id="IPR052894">
    <property type="entry name" value="AsmA-related"/>
</dbReference>
<feature type="transmembrane region" description="Helical" evidence="1">
    <location>
        <begin position="21"/>
        <end position="40"/>
    </location>
</feature>
<protein>
    <recommendedName>
        <fullName evidence="4">DUF748 domain-containing protein</fullName>
    </recommendedName>
</protein>
<evidence type="ECO:0000313" key="2">
    <source>
        <dbReference type="EMBL" id="WAC01417.1"/>
    </source>
</evidence>
<dbReference type="Pfam" id="PF05359">
    <property type="entry name" value="DUF748"/>
    <property type="match status" value="1"/>
</dbReference>
<reference evidence="2" key="1">
    <citation type="submission" date="2022-11" db="EMBL/GenBank/DDBJ databases">
        <title>Lacinutrix neustonica HL-RS19T sp. nov., isolated from the surface microlayer sample of brackish Lake Shihwa.</title>
        <authorList>
            <person name="Choi J.Y."/>
            <person name="Hwang C.Y."/>
        </authorList>
    </citation>
    <scope>NUCLEOTIDE SEQUENCE</scope>
    <source>
        <strain evidence="2">HL-RS19</strain>
    </source>
</reference>
<dbReference type="GO" id="GO:0005886">
    <property type="term" value="C:plasma membrane"/>
    <property type="evidence" value="ECO:0007669"/>
    <property type="project" value="TreeGrafter"/>
</dbReference>
<proteinExistence type="predicted"/>
<organism evidence="2 3">
    <name type="scientific">Lacinutrix neustonica</name>
    <dbReference type="NCBI Taxonomy" id="2980107"/>
    <lineage>
        <taxon>Bacteria</taxon>
        <taxon>Pseudomonadati</taxon>
        <taxon>Bacteroidota</taxon>
        <taxon>Flavobacteriia</taxon>
        <taxon>Flavobacteriales</taxon>
        <taxon>Flavobacteriaceae</taxon>
        <taxon>Lacinutrix</taxon>
    </lineage>
</organism>
<dbReference type="Proteomes" id="UP001164705">
    <property type="component" value="Chromosome"/>
</dbReference>
<dbReference type="RefSeq" id="WP_267676030.1">
    <property type="nucleotide sequence ID" value="NZ_CP113088.1"/>
</dbReference>
<name>A0A9E8MTV5_9FLAO</name>
<dbReference type="GO" id="GO:0090313">
    <property type="term" value="P:regulation of protein targeting to membrane"/>
    <property type="evidence" value="ECO:0007669"/>
    <property type="project" value="TreeGrafter"/>
</dbReference>
<gene>
    <name evidence="2" type="ORF">N7U66_15405</name>
</gene>
<dbReference type="InterPro" id="IPR008023">
    <property type="entry name" value="DUF748"/>
</dbReference>
<evidence type="ECO:0000313" key="3">
    <source>
        <dbReference type="Proteomes" id="UP001164705"/>
    </source>
</evidence>
<dbReference type="PANTHER" id="PTHR30441:SF8">
    <property type="entry name" value="DUF748 DOMAIN-CONTAINING PROTEIN"/>
    <property type="match status" value="1"/>
</dbReference>
<evidence type="ECO:0000256" key="1">
    <source>
        <dbReference type="SAM" id="Phobius"/>
    </source>
</evidence>
<dbReference type="AlphaFoldDB" id="A0A9E8MTV5"/>
<keyword evidence="3" id="KW-1185">Reference proteome</keyword>
<dbReference type="PANTHER" id="PTHR30441">
    <property type="entry name" value="DUF748 DOMAIN-CONTAINING PROTEIN"/>
    <property type="match status" value="1"/>
</dbReference>
<evidence type="ECO:0008006" key="4">
    <source>
        <dbReference type="Google" id="ProtNLM"/>
    </source>
</evidence>
<dbReference type="EMBL" id="CP113088">
    <property type="protein sequence ID" value="WAC01417.1"/>
    <property type="molecule type" value="Genomic_DNA"/>
</dbReference>
<accession>A0A9E8MTV5</accession>
<keyword evidence="1" id="KW-0812">Transmembrane</keyword>
<sequence>MKNEKDKIPKSKNKVNRILKVIGKISLSLLLLFITLILFIRSPFGQNIVVNKVVSYISNKTNTKVSIKKLFVTFDGDIQLDDLYLEDKKGDTLIYSKSLEANIPLWSMINGTGIGVDDLQWKGLRANIIRKDTINGFNFQFLIDAFATESEEPTTKTTAPLNLVLGQLDFKNIDVVYNDAVTGIDSRFTIGTLKLDMESVHLETMRFMASNIALDDANVNIFQNPIPYVEKEDASPLPFLSAEVLIANNLIVNYKSIPDLLTTNISIKSLTADIPQFNIAKNAIDVDYLTLNQSEVLLFTRTKDNIITETLKEAGDEIKEDVDNFKWPNFNISIKNVTLNNDVFGYYVNDSKPKVGTFNPSALEFKNINLVGNSLYLKENNAGINLSNASFKEASGYHLKALTVAATITDKKVNIEKLKLRLNDNFINGDTVLTYNTLSELISNPEHAHINLNLSDFEFHLSEVFAFQPALKQNNYLDKLSQQPLTGAIKASATYLMLHYPMYYSIGDKRRKFLLMAPLKI</sequence>